<name>A0A0G1LFI7_9BACT</name>
<organism evidence="2 3">
    <name type="scientific">Candidatus Giovannonibacteria bacterium GW2011_GWA1_44_25</name>
    <dbReference type="NCBI Taxonomy" id="1618645"/>
    <lineage>
        <taxon>Bacteria</taxon>
        <taxon>Candidatus Giovannoniibacteriota</taxon>
    </lineage>
</organism>
<keyword evidence="2" id="KW-0548">Nucleotidyltransferase</keyword>
<feature type="domain" description="Reverse transcriptase" evidence="1">
    <location>
        <begin position="1"/>
        <end position="205"/>
    </location>
</feature>
<evidence type="ECO:0000313" key="3">
    <source>
        <dbReference type="Proteomes" id="UP000034087"/>
    </source>
</evidence>
<dbReference type="GO" id="GO:0003964">
    <property type="term" value="F:RNA-directed DNA polymerase activity"/>
    <property type="evidence" value="ECO:0007669"/>
    <property type="project" value="UniProtKB-KW"/>
</dbReference>
<comment type="caution">
    <text evidence="2">The sequence shown here is derived from an EMBL/GenBank/DDBJ whole genome shotgun (WGS) entry which is preliminary data.</text>
</comment>
<proteinExistence type="predicted"/>
<dbReference type="InterPro" id="IPR000477">
    <property type="entry name" value="RT_dom"/>
</dbReference>
<dbReference type="Pfam" id="PF00078">
    <property type="entry name" value="RVT_1"/>
    <property type="match status" value="1"/>
</dbReference>
<gene>
    <name evidence="2" type="ORF">UW53_C0032G0007</name>
</gene>
<dbReference type="Gene3D" id="3.30.70.270">
    <property type="match status" value="1"/>
</dbReference>
<reference evidence="2 3" key="1">
    <citation type="journal article" date="2015" name="Nature">
        <title>rRNA introns, odd ribosomes, and small enigmatic genomes across a large radiation of phyla.</title>
        <authorList>
            <person name="Brown C.T."/>
            <person name="Hug L.A."/>
            <person name="Thomas B.C."/>
            <person name="Sharon I."/>
            <person name="Castelle C.J."/>
            <person name="Singh A."/>
            <person name="Wilkins M.J."/>
            <person name="Williams K.H."/>
            <person name="Banfield J.F."/>
        </authorList>
    </citation>
    <scope>NUCLEOTIDE SEQUENCE [LARGE SCALE GENOMIC DNA]</scope>
</reference>
<dbReference type="Gene3D" id="3.10.10.10">
    <property type="entry name" value="HIV Type 1 Reverse Transcriptase, subunit A, domain 1"/>
    <property type="match status" value="1"/>
</dbReference>
<dbReference type="SUPFAM" id="SSF56672">
    <property type="entry name" value="DNA/RNA polymerases"/>
    <property type="match status" value="1"/>
</dbReference>
<dbReference type="Proteomes" id="UP000034087">
    <property type="component" value="Unassembled WGS sequence"/>
</dbReference>
<keyword evidence="2" id="KW-0695">RNA-directed DNA polymerase</keyword>
<dbReference type="PROSITE" id="PS50878">
    <property type="entry name" value="RT_POL"/>
    <property type="match status" value="1"/>
</dbReference>
<evidence type="ECO:0000313" key="2">
    <source>
        <dbReference type="EMBL" id="KKT58754.1"/>
    </source>
</evidence>
<keyword evidence="2" id="KW-0808">Transferase</keyword>
<dbReference type="EMBL" id="LCIR01000032">
    <property type="protein sequence ID" value="KKT58754.1"/>
    <property type="molecule type" value="Genomic_DNA"/>
</dbReference>
<accession>A0A0G1LFI7</accession>
<dbReference type="InterPro" id="IPR043502">
    <property type="entry name" value="DNA/RNA_pol_sf"/>
</dbReference>
<protein>
    <submittedName>
        <fullName evidence="2">Retron-type reverse transcriptase</fullName>
    </submittedName>
</protein>
<sequence length="248" mass="28878">MARENYGGLTVSKIHRETPPGFFRRHGPKGRIVFEPDEITKTIHHLVLKSNRLENVRFPDQFDCIRPHLSNRFFLKLDLRNAFDSVKEFDAEVMLDLHFGLDAKYFFHQHGGLIQGAPASPILFNLYCKEILDKPLVRYCRKSRITYTRYFDDLLFSSQGYTGWLKARSRGIRDIIKKSGLRINEKKTILVDNKYIPIKYLGVRMHNGKSQPTEEFLQKLSRAQVGSEEYHGLLGWNRRVLALNIPDG</sequence>
<dbReference type="InterPro" id="IPR043128">
    <property type="entry name" value="Rev_trsase/Diguanyl_cyclase"/>
</dbReference>
<dbReference type="AlphaFoldDB" id="A0A0G1LFI7"/>
<evidence type="ECO:0000259" key="1">
    <source>
        <dbReference type="PROSITE" id="PS50878"/>
    </source>
</evidence>